<evidence type="ECO:0000256" key="1">
    <source>
        <dbReference type="ARBA" id="ARBA00022801"/>
    </source>
</evidence>
<accession>A0A926Y2P9</accession>
<sequence>MLFFAVLGLPQMAIGQNSKYGFYVASRQNRVQIPFEYRSNLIIIPVCINEQYPMHFIVDTGVSHTIITDANVFQNSTFATSRTIKLAGVGGSNALVASVSTGNSLRIGKLRSDLHTLVILSEDIMHLSEYAGMPIQGIIGYELFADLVVTLDFEHQVITLVKPDKYKYRPADGEKHPISIQEKKVYTDLLSVSNGRAWSPLRAIIDTGAGQALLLDRFQRCQVPVPDKVIPVSLGKGLTGEVRGELGRLSTIRVGRYVLSDVLVAYPDSLDFGLKLAQLPPRQGNIGCELLRRFRVTFNYPAGYLVIKPVKRSIDEPFVYDMSGLELRARGTEFDQYVITQVVKDSPAEKAGIQVGDELIWVNNNPATQLTMGEIYRMLLAGEGKQVSVIVRRQSQVSRHQILLKRLI</sequence>
<name>A0A926Y2P9_9BACT</name>
<dbReference type="GO" id="GO:0004190">
    <property type="term" value="F:aspartic-type endopeptidase activity"/>
    <property type="evidence" value="ECO:0007669"/>
    <property type="project" value="InterPro"/>
</dbReference>
<dbReference type="GO" id="GO:0006508">
    <property type="term" value="P:proteolysis"/>
    <property type="evidence" value="ECO:0007669"/>
    <property type="project" value="UniProtKB-KW"/>
</dbReference>
<keyword evidence="1" id="KW-0378">Hydrolase</keyword>
<gene>
    <name evidence="4" type="ORF">IC229_18825</name>
</gene>
<dbReference type="Proteomes" id="UP000598820">
    <property type="component" value="Unassembled WGS sequence"/>
</dbReference>
<evidence type="ECO:0000259" key="3">
    <source>
        <dbReference type="PROSITE" id="PS50175"/>
    </source>
</evidence>
<proteinExistence type="predicted"/>
<dbReference type="InterPro" id="IPR001478">
    <property type="entry name" value="PDZ"/>
</dbReference>
<feature type="domain" description="PDZ" evidence="2">
    <location>
        <begin position="324"/>
        <end position="394"/>
    </location>
</feature>
<dbReference type="SUPFAM" id="SSF50156">
    <property type="entry name" value="PDZ domain-like"/>
    <property type="match status" value="1"/>
</dbReference>
<dbReference type="InterPro" id="IPR021109">
    <property type="entry name" value="Peptidase_aspartic_dom_sf"/>
</dbReference>
<keyword evidence="5" id="KW-1185">Reference proteome</keyword>
<dbReference type="Gene3D" id="2.40.70.10">
    <property type="entry name" value="Acid Proteases"/>
    <property type="match status" value="2"/>
</dbReference>
<evidence type="ECO:0000313" key="5">
    <source>
        <dbReference type="Proteomes" id="UP000598820"/>
    </source>
</evidence>
<dbReference type="AlphaFoldDB" id="A0A926Y2P9"/>
<dbReference type="PROSITE" id="PS00141">
    <property type="entry name" value="ASP_PROTEASE"/>
    <property type="match status" value="1"/>
</dbReference>
<feature type="domain" description="Peptidase A2" evidence="3">
    <location>
        <begin position="54"/>
        <end position="91"/>
    </location>
</feature>
<dbReference type="SUPFAM" id="SSF50630">
    <property type="entry name" value="Acid proteases"/>
    <property type="match status" value="1"/>
</dbReference>
<dbReference type="EMBL" id="JACWZY010000016">
    <property type="protein sequence ID" value="MBD2702708.1"/>
    <property type="molecule type" value="Genomic_DNA"/>
</dbReference>
<dbReference type="PROSITE" id="PS50175">
    <property type="entry name" value="ASP_PROT_RETROV"/>
    <property type="match status" value="1"/>
</dbReference>
<dbReference type="InterPro" id="IPR041489">
    <property type="entry name" value="PDZ_6"/>
</dbReference>
<keyword evidence="4" id="KW-0645">Protease</keyword>
<evidence type="ECO:0000313" key="4">
    <source>
        <dbReference type="EMBL" id="MBD2702708.1"/>
    </source>
</evidence>
<reference evidence="4" key="1">
    <citation type="submission" date="2020-09" db="EMBL/GenBank/DDBJ databases">
        <authorList>
            <person name="Kim M.K."/>
        </authorList>
    </citation>
    <scope>NUCLEOTIDE SEQUENCE</scope>
    <source>
        <strain evidence="4">BT702</strain>
    </source>
</reference>
<protein>
    <submittedName>
        <fullName evidence="4">Aspartyl protease family protein</fullName>
    </submittedName>
</protein>
<dbReference type="InterPro" id="IPR036034">
    <property type="entry name" value="PDZ_sf"/>
</dbReference>
<dbReference type="Pfam" id="PF13650">
    <property type="entry name" value="Asp_protease_2"/>
    <property type="match status" value="1"/>
</dbReference>
<evidence type="ECO:0000259" key="2">
    <source>
        <dbReference type="PROSITE" id="PS50106"/>
    </source>
</evidence>
<dbReference type="Pfam" id="PF17820">
    <property type="entry name" value="PDZ_6"/>
    <property type="match status" value="1"/>
</dbReference>
<dbReference type="SMART" id="SM00228">
    <property type="entry name" value="PDZ"/>
    <property type="match status" value="1"/>
</dbReference>
<dbReference type="Gene3D" id="2.30.42.10">
    <property type="match status" value="1"/>
</dbReference>
<dbReference type="InterPro" id="IPR001969">
    <property type="entry name" value="Aspartic_peptidase_AS"/>
</dbReference>
<dbReference type="PROSITE" id="PS50106">
    <property type="entry name" value="PDZ"/>
    <property type="match status" value="1"/>
</dbReference>
<dbReference type="InterPro" id="IPR001995">
    <property type="entry name" value="Peptidase_A2_cat"/>
</dbReference>
<organism evidence="4 5">
    <name type="scientific">Spirosoma profusum</name>
    <dbReference type="NCBI Taxonomy" id="2771354"/>
    <lineage>
        <taxon>Bacteria</taxon>
        <taxon>Pseudomonadati</taxon>
        <taxon>Bacteroidota</taxon>
        <taxon>Cytophagia</taxon>
        <taxon>Cytophagales</taxon>
        <taxon>Cytophagaceae</taxon>
        <taxon>Spirosoma</taxon>
    </lineage>
</organism>
<comment type="caution">
    <text evidence="4">The sequence shown here is derived from an EMBL/GenBank/DDBJ whole genome shotgun (WGS) entry which is preliminary data.</text>
</comment>